<evidence type="ECO:0000256" key="11">
    <source>
        <dbReference type="ARBA" id="ARBA00023268"/>
    </source>
</evidence>
<evidence type="ECO:0000259" key="14">
    <source>
        <dbReference type="Pfam" id="PF02882"/>
    </source>
</evidence>
<keyword evidence="6 12" id="KW-0378">Hydrolase</keyword>
<dbReference type="RefSeq" id="WP_183278112.1">
    <property type="nucleotide sequence ID" value="NZ_BLZR01000001.1"/>
</dbReference>
<dbReference type="HAMAP" id="MF_01576">
    <property type="entry name" value="THF_DHG_CYH"/>
    <property type="match status" value="1"/>
</dbReference>
<dbReference type="SUPFAM" id="SSF53223">
    <property type="entry name" value="Aminoacid dehydrogenase-like, N-terminal domain"/>
    <property type="match status" value="1"/>
</dbReference>
<feature type="domain" description="Tetrahydrofolate dehydrogenase/cyclohydrolase NAD(P)-binding" evidence="14">
    <location>
        <begin position="139"/>
        <end position="278"/>
    </location>
</feature>
<comment type="function">
    <text evidence="12">Catalyzes the oxidation of 5,10-methylenetetrahydrofolate to 5,10-methenyltetrahydrofolate and then the hydrolysis of 5,10-methenyltetrahydrofolate to 10-formyltetrahydrofolate.</text>
</comment>
<gene>
    <name evidence="12" type="primary">folD</name>
    <name evidence="15" type="ORF">bsdtw1_02804</name>
</gene>
<keyword evidence="7 12" id="KW-0521">NADP</keyword>
<dbReference type="GO" id="GO:0004477">
    <property type="term" value="F:methenyltetrahydrofolate cyclohydrolase activity"/>
    <property type="evidence" value="ECO:0007669"/>
    <property type="project" value="UniProtKB-UniRule"/>
</dbReference>
<dbReference type="Pfam" id="PF00763">
    <property type="entry name" value="THF_DHG_CYH"/>
    <property type="match status" value="1"/>
</dbReference>
<proteinExistence type="inferred from homology"/>
<comment type="caution">
    <text evidence="15">The sequence shown here is derived from an EMBL/GenBank/DDBJ whole genome shotgun (WGS) entry which is preliminary data.</text>
</comment>
<dbReference type="EMBL" id="BLZR01000001">
    <property type="protein sequence ID" value="GFP76700.1"/>
    <property type="molecule type" value="Genomic_DNA"/>
</dbReference>
<dbReference type="EC" id="3.5.4.9" evidence="12"/>
<dbReference type="NCBIfam" id="NF010769">
    <property type="entry name" value="PRK14172.1"/>
    <property type="match status" value="1"/>
</dbReference>
<reference evidence="15 16" key="1">
    <citation type="submission" date="2020-07" db="EMBL/GenBank/DDBJ databases">
        <title>A new beta-1,3-glucan-decomposing anaerobic bacterium isolated from anoxic soil subjected to biological soil disinfestation.</title>
        <authorList>
            <person name="Ueki A."/>
            <person name="Tonouchi A."/>
        </authorList>
    </citation>
    <scope>NUCLEOTIDE SEQUENCE [LARGE SCALE GENOMIC DNA]</scope>
    <source>
        <strain evidence="15 16">TW1</strain>
    </source>
</reference>
<keyword evidence="5 12" id="KW-0658">Purine biosynthesis</keyword>
<keyword evidence="9 12" id="KW-0368">Histidine biosynthesis</keyword>
<evidence type="ECO:0000313" key="16">
    <source>
        <dbReference type="Proteomes" id="UP000580568"/>
    </source>
</evidence>
<dbReference type="InterPro" id="IPR000672">
    <property type="entry name" value="THF_DH/CycHdrlase"/>
</dbReference>
<evidence type="ECO:0000256" key="4">
    <source>
        <dbReference type="ARBA" id="ARBA00022605"/>
    </source>
</evidence>
<comment type="caution">
    <text evidence="12">Lacks conserved residue(s) required for the propagation of feature annotation.</text>
</comment>
<evidence type="ECO:0000256" key="9">
    <source>
        <dbReference type="ARBA" id="ARBA00023102"/>
    </source>
</evidence>
<sequence length="290" mass="31155">MGEIIDGKKVAATVKENIKEFIRSRALEGKKVPTVASILIGDDGGSIYYQNSQFKIAADLGIDYKKINLSSSCTEEEAINTIKQLNDDKGINGIILLLPLPASLDEKKIIAAIDPSKDIDCLTDVSIGKFYSGNDGFIPCTPRSVMTLLDYYNIPLEGKKAVVVGRSNVVGKPVAQLLLQKNSTVTICHSRTNNLNDVCSEADILVVAMGKPHFIDKSYIKKDAVVIDVGTSSLNGKITGDVLFDDAVTKAAMITPVPGGVGSLTTTLLFLNVCEAMEDYDSKDSFGNRS</sequence>
<dbReference type="Gene3D" id="3.40.50.720">
    <property type="entry name" value="NAD(P)-binding Rossmann-like Domain"/>
    <property type="match status" value="1"/>
</dbReference>
<comment type="subunit">
    <text evidence="2 12">Homodimer.</text>
</comment>
<comment type="catalytic activity">
    <reaction evidence="12">
        <text>(6R)-5,10-methylene-5,6,7,8-tetrahydrofolate + NADP(+) = (6R)-5,10-methenyltetrahydrofolate + NADPH</text>
        <dbReference type="Rhea" id="RHEA:22812"/>
        <dbReference type="ChEBI" id="CHEBI:15636"/>
        <dbReference type="ChEBI" id="CHEBI:57455"/>
        <dbReference type="ChEBI" id="CHEBI:57783"/>
        <dbReference type="ChEBI" id="CHEBI:58349"/>
        <dbReference type="EC" id="1.5.1.5"/>
    </reaction>
</comment>
<name>A0A6V8SIB6_9CLOT</name>
<dbReference type="Pfam" id="PF02882">
    <property type="entry name" value="THF_DHG_CYH_C"/>
    <property type="match status" value="1"/>
</dbReference>
<dbReference type="PRINTS" id="PR00085">
    <property type="entry name" value="THFDHDRGNASE"/>
</dbReference>
<keyword evidence="11 12" id="KW-0511">Multifunctional enzyme</keyword>
<keyword evidence="16" id="KW-1185">Reference proteome</keyword>
<evidence type="ECO:0000256" key="10">
    <source>
        <dbReference type="ARBA" id="ARBA00023167"/>
    </source>
</evidence>
<evidence type="ECO:0000256" key="2">
    <source>
        <dbReference type="ARBA" id="ARBA00011738"/>
    </source>
</evidence>
<protein>
    <recommendedName>
        <fullName evidence="12">Bifunctional protein FolD</fullName>
    </recommendedName>
    <domain>
        <recommendedName>
            <fullName evidence="12">Methylenetetrahydrofolate dehydrogenase</fullName>
            <ecNumber evidence="12">1.5.1.5</ecNumber>
        </recommendedName>
    </domain>
    <domain>
        <recommendedName>
            <fullName evidence="12">Methenyltetrahydrofolate cyclohydrolase</fullName>
            <ecNumber evidence="12">3.5.4.9</ecNumber>
        </recommendedName>
    </domain>
</protein>
<dbReference type="GO" id="GO:0035999">
    <property type="term" value="P:tetrahydrofolate interconversion"/>
    <property type="evidence" value="ECO:0007669"/>
    <property type="project" value="UniProtKB-UniRule"/>
</dbReference>
<dbReference type="GO" id="GO:0005829">
    <property type="term" value="C:cytosol"/>
    <property type="evidence" value="ECO:0007669"/>
    <property type="project" value="TreeGrafter"/>
</dbReference>
<comment type="catalytic activity">
    <reaction evidence="12">
        <text>(6R)-5,10-methenyltetrahydrofolate + H2O = (6R)-10-formyltetrahydrofolate + H(+)</text>
        <dbReference type="Rhea" id="RHEA:23700"/>
        <dbReference type="ChEBI" id="CHEBI:15377"/>
        <dbReference type="ChEBI" id="CHEBI:15378"/>
        <dbReference type="ChEBI" id="CHEBI:57455"/>
        <dbReference type="ChEBI" id="CHEBI:195366"/>
        <dbReference type="EC" id="3.5.4.9"/>
    </reaction>
</comment>
<dbReference type="InterPro" id="IPR020631">
    <property type="entry name" value="THF_DH/CycHdrlase_NAD-bd_dom"/>
</dbReference>
<feature type="binding site" evidence="12">
    <location>
        <begin position="165"/>
        <end position="167"/>
    </location>
    <ligand>
        <name>NADP(+)</name>
        <dbReference type="ChEBI" id="CHEBI:58349"/>
    </ligand>
</feature>
<evidence type="ECO:0000256" key="12">
    <source>
        <dbReference type="HAMAP-Rule" id="MF_01576"/>
    </source>
</evidence>
<dbReference type="EC" id="1.5.1.5" evidence="12"/>
<evidence type="ECO:0000256" key="1">
    <source>
        <dbReference type="ARBA" id="ARBA00004777"/>
    </source>
</evidence>
<dbReference type="FunFam" id="3.40.50.720:FF:000094">
    <property type="entry name" value="Bifunctional protein FolD"/>
    <property type="match status" value="1"/>
</dbReference>
<dbReference type="PANTHER" id="PTHR48099:SF5">
    <property type="entry name" value="C-1-TETRAHYDROFOLATE SYNTHASE, CYTOPLASMIC"/>
    <property type="match status" value="1"/>
</dbReference>
<dbReference type="InterPro" id="IPR036291">
    <property type="entry name" value="NAD(P)-bd_dom_sf"/>
</dbReference>
<dbReference type="SUPFAM" id="SSF51735">
    <property type="entry name" value="NAD(P)-binding Rossmann-fold domains"/>
    <property type="match status" value="1"/>
</dbReference>
<dbReference type="GO" id="GO:0000105">
    <property type="term" value="P:L-histidine biosynthetic process"/>
    <property type="evidence" value="ECO:0007669"/>
    <property type="project" value="UniProtKB-KW"/>
</dbReference>
<dbReference type="AlphaFoldDB" id="A0A6V8SIB6"/>
<dbReference type="PANTHER" id="PTHR48099">
    <property type="entry name" value="C-1-TETRAHYDROFOLATE SYNTHASE, CYTOPLASMIC-RELATED"/>
    <property type="match status" value="1"/>
</dbReference>
<dbReference type="InterPro" id="IPR046346">
    <property type="entry name" value="Aminoacid_DH-like_N_sf"/>
</dbReference>
<keyword evidence="10 12" id="KW-0486">Methionine biosynthesis</keyword>
<evidence type="ECO:0000256" key="5">
    <source>
        <dbReference type="ARBA" id="ARBA00022755"/>
    </source>
</evidence>
<dbReference type="FunFam" id="3.40.50.10860:FF:000005">
    <property type="entry name" value="C-1-tetrahydrofolate synthase, cytoplasmic, putative"/>
    <property type="match status" value="1"/>
</dbReference>
<dbReference type="GO" id="GO:0006164">
    <property type="term" value="P:purine nucleotide biosynthetic process"/>
    <property type="evidence" value="ECO:0007669"/>
    <property type="project" value="UniProtKB-KW"/>
</dbReference>
<dbReference type="GO" id="GO:0004488">
    <property type="term" value="F:methylenetetrahydrofolate dehydrogenase (NADP+) activity"/>
    <property type="evidence" value="ECO:0007669"/>
    <property type="project" value="UniProtKB-UniRule"/>
</dbReference>
<evidence type="ECO:0000259" key="13">
    <source>
        <dbReference type="Pfam" id="PF00763"/>
    </source>
</evidence>
<keyword evidence="3 12" id="KW-0554">One-carbon metabolism</keyword>
<keyword evidence="4 12" id="KW-0028">Amino-acid biosynthesis</keyword>
<dbReference type="UniPathway" id="UPA00193"/>
<evidence type="ECO:0000256" key="3">
    <source>
        <dbReference type="ARBA" id="ARBA00022563"/>
    </source>
</evidence>
<evidence type="ECO:0000256" key="7">
    <source>
        <dbReference type="ARBA" id="ARBA00022857"/>
    </source>
</evidence>
<dbReference type="GO" id="GO:0009086">
    <property type="term" value="P:methionine biosynthetic process"/>
    <property type="evidence" value="ECO:0007669"/>
    <property type="project" value="UniProtKB-KW"/>
</dbReference>
<evidence type="ECO:0000256" key="8">
    <source>
        <dbReference type="ARBA" id="ARBA00023002"/>
    </source>
</evidence>
<evidence type="ECO:0000256" key="6">
    <source>
        <dbReference type="ARBA" id="ARBA00022801"/>
    </source>
</evidence>
<dbReference type="InterPro" id="IPR020630">
    <property type="entry name" value="THF_DH/CycHdrlase_cat_dom"/>
</dbReference>
<comment type="similarity">
    <text evidence="12">Belongs to the tetrahydrofolate dehydrogenase/cyclohydrolase family.</text>
</comment>
<dbReference type="CDD" id="cd01080">
    <property type="entry name" value="NAD_bind_m-THF_DH_Cyclohyd"/>
    <property type="match status" value="1"/>
</dbReference>
<evidence type="ECO:0000313" key="15">
    <source>
        <dbReference type="EMBL" id="GFP76700.1"/>
    </source>
</evidence>
<organism evidence="15 16">
    <name type="scientific">Clostridium fungisolvens</name>
    <dbReference type="NCBI Taxonomy" id="1604897"/>
    <lineage>
        <taxon>Bacteria</taxon>
        <taxon>Bacillati</taxon>
        <taxon>Bacillota</taxon>
        <taxon>Clostridia</taxon>
        <taxon>Eubacteriales</taxon>
        <taxon>Clostridiaceae</taxon>
        <taxon>Clostridium</taxon>
    </lineage>
</organism>
<accession>A0A6V8SIB6</accession>
<feature type="domain" description="Tetrahydrofolate dehydrogenase/cyclohydrolase catalytic" evidence="13">
    <location>
        <begin position="5"/>
        <end position="120"/>
    </location>
</feature>
<dbReference type="Proteomes" id="UP000580568">
    <property type="component" value="Unassembled WGS sequence"/>
</dbReference>
<comment type="pathway">
    <text evidence="1 12">One-carbon metabolism; tetrahydrofolate interconversion.</text>
</comment>
<dbReference type="Gene3D" id="3.40.50.10860">
    <property type="entry name" value="Leucine Dehydrogenase, chain A, domain 1"/>
    <property type="match status" value="1"/>
</dbReference>
<feature type="binding site" evidence="12">
    <location>
        <position position="231"/>
    </location>
    <ligand>
        <name>NADP(+)</name>
        <dbReference type="ChEBI" id="CHEBI:58349"/>
    </ligand>
</feature>
<keyword evidence="8 12" id="KW-0560">Oxidoreductase</keyword>